<organism evidence="3 4">
    <name type="scientific">Effusibacillus consociatus</name>
    <dbReference type="NCBI Taxonomy" id="1117041"/>
    <lineage>
        <taxon>Bacteria</taxon>
        <taxon>Bacillati</taxon>
        <taxon>Bacillota</taxon>
        <taxon>Bacilli</taxon>
        <taxon>Bacillales</taxon>
        <taxon>Alicyclobacillaceae</taxon>
        <taxon>Effusibacillus</taxon>
    </lineage>
</organism>
<evidence type="ECO:0000313" key="4">
    <source>
        <dbReference type="Proteomes" id="UP001596002"/>
    </source>
</evidence>
<feature type="transmembrane region" description="Helical" evidence="2">
    <location>
        <begin position="223"/>
        <end position="240"/>
    </location>
</feature>
<keyword evidence="2" id="KW-0812">Transmembrane</keyword>
<dbReference type="EMBL" id="JBHSHC010000014">
    <property type="protein sequence ID" value="MFC4766325.1"/>
    <property type="molecule type" value="Genomic_DNA"/>
</dbReference>
<protein>
    <submittedName>
        <fullName evidence="3">Uncharacterized protein</fullName>
    </submittedName>
</protein>
<dbReference type="Proteomes" id="UP001596002">
    <property type="component" value="Unassembled WGS sequence"/>
</dbReference>
<reference evidence="4" key="1">
    <citation type="journal article" date="2019" name="Int. J. Syst. Evol. Microbiol.">
        <title>The Global Catalogue of Microorganisms (GCM) 10K type strain sequencing project: providing services to taxonomists for standard genome sequencing and annotation.</title>
        <authorList>
            <consortium name="The Broad Institute Genomics Platform"/>
            <consortium name="The Broad Institute Genome Sequencing Center for Infectious Disease"/>
            <person name="Wu L."/>
            <person name="Ma J."/>
        </authorList>
    </citation>
    <scope>NUCLEOTIDE SEQUENCE [LARGE SCALE GENOMIC DNA]</scope>
    <source>
        <strain evidence="4">WYCCWR 12678</strain>
    </source>
</reference>
<evidence type="ECO:0000256" key="1">
    <source>
        <dbReference type="SAM" id="Coils"/>
    </source>
</evidence>
<dbReference type="RefSeq" id="WP_380024148.1">
    <property type="nucleotide sequence ID" value="NZ_JBHSHC010000014.1"/>
</dbReference>
<evidence type="ECO:0000313" key="3">
    <source>
        <dbReference type="EMBL" id="MFC4766325.1"/>
    </source>
</evidence>
<keyword evidence="2" id="KW-0472">Membrane</keyword>
<keyword evidence="2" id="KW-1133">Transmembrane helix</keyword>
<accession>A0ABV9Q0Y8</accession>
<keyword evidence="1" id="KW-0175">Coiled coil</keyword>
<gene>
    <name evidence="3" type="ORF">ACFO8Q_02780</name>
</gene>
<sequence length="260" mass="29043">MKRKWIAGGLLAIVFGISWGLSGGQASSDDLRETKARTALQNQYKGVDPEDIRFGEWKPLPLPTDLPTVEQRQQELSKIEQKAAPIRKEKSEAEAAIADGQRAIKAVETDFSNGKLSKADADMLVKLFGEKVDKYKVTNDQLKESLSKLETRKQELLAYKELDTIVYTQAAINKGLMTYRKNVFFNTVQQRLLTEEEIKNHPMAVKLNVPASSTISAQTIKNLILAGGISAIILILVYYWRTSKTAGSRMTRVNMVNPKA</sequence>
<feature type="coiled-coil region" evidence="1">
    <location>
        <begin position="132"/>
        <end position="159"/>
    </location>
</feature>
<evidence type="ECO:0000256" key="2">
    <source>
        <dbReference type="SAM" id="Phobius"/>
    </source>
</evidence>
<comment type="caution">
    <text evidence="3">The sequence shown here is derived from an EMBL/GenBank/DDBJ whole genome shotgun (WGS) entry which is preliminary data.</text>
</comment>
<proteinExistence type="predicted"/>
<keyword evidence="4" id="KW-1185">Reference proteome</keyword>
<name>A0ABV9Q0Y8_9BACL</name>